<dbReference type="InterPro" id="IPR038561">
    <property type="entry name" value="SoxD_sf"/>
</dbReference>
<dbReference type="EMBL" id="MLFR01000001">
    <property type="protein sequence ID" value="ORM71828.1"/>
    <property type="molecule type" value="Genomic_DNA"/>
</dbReference>
<organism evidence="1 2">
    <name type="scientific">Pantoea rwandensis</name>
    <dbReference type="NCBI Taxonomy" id="1076550"/>
    <lineage>
        <taxon>Bacteria</taxon>
        <taxon>Pseudomonadati</taxon>
        <taxon>Pseudomonadota</taxon>
        <taxon>Gammaproteobacteria</taxon>
        <taxon>Enterobacterales</taxon>
        <taxon>Erwiniaceae</taxon>
        <taxon>Pantoea</taxon>
    </lineage>
</organism>
<sequence length="105" mass="11908">MKIMHCPLNGPRNITEFAYGGELKTVPDQLSCSDREWADYVFYEDNQAGVVTEWWFHTPSSYWFLAQRNTLSDEVIRTFDASEVFPNPHSSALPASISAAMEVTS</sequence>
<accession>A0A1X1D575</accession>
<name>A0A1X1D575_9GAMM</name>
<reference evidence="1 2" key="1">
    <citation type="journal article" date="2017" name="Antonie Van Leeuwenhoek">
        <title>Phylogenomic resolution of the bacterial genus Pantoea and its relationship with Erwinia and Tatumella.</title>
        <authorList>
            <person name="Palmer M."/>
            <person name="Steenkamp E.T."/>
            <person name="Coetzee M.P."/>
            <person name="Chan W.Y."/>
            <person name="van Zyl E."/>
            <person name="De Maayer P."/>
            <person name="Coutinho T.A."/>
            <person name="Blom J."/>
            <person name="Smits T.H."/>
            <person name="Duffy B."/>
            <person name="Venter S.N."/>
        </authorList>
    </citation>
    <scope>NUCLEOTIDE SEQUENCE [LARGE SCALE GENOMIC DNA]</scope>
    <source>
        <strain evidence="1 2">LMG 26275</strain>
    </source>
</reference>
<dbReference type="Gene3D" id="3.30.2270.10">
    <property type="entry name" value="Folate-binding superfamily"/>
    <property type="match status" value="1"/>
</dbReference>
<proteinExistence type="predicted"/>
<evidence type="ECO:0000313" key="1">
    <source>
        <dbReference type="EMBL" id="ORM71828.1"/>
    </source>
</evidence>
<dbReference type="Pfam" id="PF04267">
    <property type="entry name" value="SoxD"/>
    <property type="match status" value="1"/>
</dbReference>
<dbReference type="GO" id="GO:0008115">
    <property type="term" value="F:sarcosine oxidase activity"/>
    <property type="evidence" value="ECO:0007669"/>
    <property type="project" value="InterPro"/>
</dbReference>
<dbReference type="AlphaFoldDB" id="A0A1X1D575"/>
<dbReference type="GO" id="GO:0046653">
    <property type="term" value="P:tetrahydrofolate metabolic process"/>
    <property type="evidence" value="ECO:0007669"/>
    <property type="project" value="InterPro"/>
</dbReference>
<gene>
    <name evidence="1" type="ORF">HA51_01820</name>
</gene>
<protein>
    <submittedName>
        <fullName evidence="1">Sarcosine oxidase subunit delta</fullName>
    </submittedName>
</protein>
<dbReference type="Proteomes" id="UP000193558">
    <property type="component" value="Unassembled WGS sequence"/>
</dbReference>
<evidence type="ECO:0000313" key="2">
    <source>
        <dbReference type="Proteomes" id="UP000193558"/>
    </source>
</evidence>
<dbReference type="InterPro" id="IPR006279">
    <property type="entry name" value="SoxD"/>
</dbReference>
<dbReference type="OrthoDB" id="7159274at2"/>
<dbReference type="RefSeq" id="WP_084931578.1">
    <property type="nucleotide sequence ID" value="NZ_MLFR01000001.1"/>
</dbReference>
<comment type="caution">
    <text evidence="1">The sequence shown here is derived from an EMBL/GenBank/DDBJ whole genome shotgun (WGS) entry which is preliminary data.</text>
</comment>